<evidence type="ECO:0000259" key="6">
    <source>
        <dbReference type="PROSITE" id="PS50865"/>
    </source>
</evidence>
<feature type="compositionally biased region" description="Basic and acidic residues" evidence="5">
    <location>
        <begin position="971"/>
        <end position="1013"/>
    </location>
</feature>
<proteinExistence type="predicted"/>
<keyword evidence="2 4" id="KW-0863">Zinc-finger</keyword>
<evidence type="ECO:0000256" key="5">
    <source>
        <dbReference type="SAM" id="MobiDB-lite"/>
    </source>
</evidence>
<feature type="region of interest" description="Disordered" evidence="5">
    <location>
        <begin position="1369"/>
        <end position="1389"/>
    </location>
</feature>
<feature type="compositionally biased region" description="Basic and acidic residues" evidence="5">
    <location>
        <begin position="58"/>
        <end position="89"/>
    </location>
</feature>
<keyword evidence="3" id="KW-0862">Zinc</keyword>
<dbReference type="InterPro" id="IPR002893">
    <property type="entry name" value="Znf_MYND"/>
</dbReference>
<feature type="compositionally biased region" description="Low complexity" evidence="5">
    <location>
        <begin position="382"/>
        <end position="409"/>
    </location>
</feature>
<dbReference type="GO" id="GO:0005886">
    <property type="term" value="C:plasma membrane"/>
    <property type="evidence" value="ECO:0007669"/>
    <property type="project" value="TreeGrafter"/>
</dbReference>
<name>A0A1I7RR90_BURXY</name>
<feature type="region of interest" description="Disordered" evidence="5">
    <location>
        <begin position="864"/>
        <end position="892"/>
    </location>
</feature>
<feature type="region of interest" description="Disordered" evidence="5">
    <location>
        <begin position="1530"/>
        <end position="1551"/>
    </location>
</feature>
<feature type="region of interest" description="Disordered" evidence="5">
    <location>
        <begin position="58"/>
        <end position="133"/>
    </location>
</feature>
<evidence type="ECO:0000256" key="2">
    <source>
        <dbReference type="ARBA" id="ARBA00022771"/>
    </source>
</evidence>
<dbReference type="InterPro" id="IPR058586">
    <property type="entry name" value="Ajm-1"/>
</dbReference>
<evidence type="ECO:0000313" key="8">
    <source>
        <dbReference type="WBParaSite" id="BXY_0323700.1"/>
    </source>
</evidence>
<feature type="compositionally biased region" description="Low complexity" evidence="5">
    <location>
        <begin position="178"/>
        <end position="192"/>
    </location>
</feature>
<dbReference type="InterPro" id="IPR038825">
    <property type="entry name" value="Apical_junction"/>
</dbReference>
<feature type="compositionally biased region" description="Low complexity" evidence="5">
    <location>
        <begin position="609"/>
        <end position="621"/>
    </location>
</feature>
<feature type="region of interest" description="Disordered" evidence="5">
    <location>
        <begin position="352"/>
        <end position="420"/>
    </location>
</feature>
<accession>A0A1I7RR90</accession>
<dbReference type="GO" id="GO:0043296">
    <property type="term" value="C:apical junction complex"/>
    <property type="evidence" value="ECO:0007669"/>
    <property type="project" value="TreeGrafter"/>
</dbReference>
<evidence type="ECO:0000256" key="4">
    <source>
        <dbReference type="PROSITE-ProRule" id="PRU00134"/>
    </source>
</evidence>
<feature type="region of interest" description="Disordered" evidence="5">
    <location>
        <begin position="1201"/>
        <end position="1241"/>
    </location>
</feature>
<dbReference type="PANTHER" id="PTHR21517:SF3">
    <property type="entry name" value="APICAL JUNCTION COMPONENT 1 HOMOLOG"/>
    <property type="match status" value="1"/>
</dbReference>
<feature type="compositionally biased region" description="Basic and acidic residues" evidence="5">
    <location>
        <begin position="1020"/>
        <end position="1029"/>
    </location>
</feature>
<feature type="region of interest" description="Disordered" evidence="5">
    <location>
        <begin position="163"/>
        <end position="225"/>
    </location>
</feature>
<sequence length="1885" mass="221381">MGYKESDNVFRDPFSRRLSHSNNPKTFWDTFLSSTVSALLTLALVWKIILERSGMTDKLEEAKDAKEEKEKEKRKEKKADDEDKNDETGSVKSSSSSSSSSSSTSSTDSFKSAEKADSSKGVGHLLETDVIPEIQTIGVQRDAQEEWGEPSYLQFEENPALYGRLDSITEEDSDDVRSQSSESSQRIPLSSEVAAEVTRRLNTILSQQQSDPEESPRIVELSSDSSEVTPKVEKLVVDKLEEFSELKPNPEIEAVPWGREDRSESVSTRDSMVSVIQVSKEIKSPESMDADLDRDQTEMLVSNADQFSCFTPEEGRCVSNTSMSITLDQSKDSLLDQSVCSNPQDESVIVQQNLQQLKESNQSDDEDLPPPPTENKAEEVTKTQITTTITTAETGNTHTGSATPTTTTKTETKTQHRCGPERLASMVYGYGEKSPLLWKSLNPEKDENKEPAKTLEEPYLKDSYVKTSYSSSFRPPPVFGASLASHDNIIMDDPPLERPPPPPKSYADSTGYRTDDELMSERNRSRATVREIPIHRSLSAFGPAAAANSSLGGMSSYAPYNQGGTTTHWTTTKYDPITGQPQQEEYYRREVLTRTLVTRSTEALSAPQPLSRSSPVDLRPLPSLPPPRDDITVEYRMKYLKNVEEEERRIKEDQEQRKREEDERRKRIEEQRRIWEIKESEHLERLRREREKIEDQFQQDILAREAAERNRIERDRQLREADEQRRREEWERLEQQRRLLEESELEKRRRLERIEKERLERERLEAERLERERLERERQEFERMEQQRIERERVEKERREIERLEIERIERIKREQREKEEQERQRQKEEQERLEKERQEAERIARERMELERRERELLEQVRREAEERERQRREDELREAQRRAEEARDKEILDRARREAQERERIRLLTEREEQEKLERLRRNQEQLENEKLEAEKREQQRLEDERREREFLEEQRRLQERREKERIEEELRERQRQEEERQAAERRRRERLEAQERERQRQLEEAMERQRLAPLERSAAERERQRQQEREIELRRAELERRAREIKDQERLRQEQREAERLAEEQRLKDLADQERRNAERRDRERAEAAAREEQRRIEDRRSREHLEQIHREKTEKERWEIERRKLLEEHEAMERRRQALTSKETLEKLTRQPYYSRENLSALDLGGSQPEVTTKVERQVIERVDRTLWTGEETTRYPLTQYPHSSHDTHDDLLGPSRERRYDINNTSRDDGRGATNRTSKFKARMEKAKRDFLSDAPSGQEYETRQMEYRGPLLQKFNSGELKSRIENPPPYPHVGPSPYDYEYHRLLEKTERQLASYRQRLNKSADAAHGEIGRQGLLETDIDRLKRESTEDISRSKSVLDYSIHQSRRDVPDGAPETSHLRSKSADYLMDKKLREDAAAPENELQKNADGLHRDSAARLTATEYSESERFRKSMDKLISVTPSWYQDNLRSQPPAHTPTDLGYSSRPYSRQHFESSPSQGYDRHPSGSAIRATSPIGGISFPPGMFDRYKGEIEDMRRSRSSLHQAGVSSPQEHTKVPYNAPSTGYSREEYARTNVRTINTGTDRVQAGYTVSTVPSSWNLYQNPNSRVIEVADTFVGQTDRADARFGGKITIEEVLDAIFQDTNPADIPPDPSYSNYPPPRNIDGPGIFTPNQHLMEQVAQDPHNAEYLLRNEPLIVQCRRCNKSSHISHARNSYVSCKHCYTYYCSRACRVEDWDRHKERCSFARITTLCKEVIVKVRNDPETQYHMSKIARDGYRKEGRGSVNIRILSAHSAQMYLKYGWKSLLAYEDPENLLFYYPIQQLIHQRKEPSLIQLCRKYNPDEKFILSVSIIADIEQCPQTPPPEGQLSDPYAAINKPIRNPALRQYDRHGALVPTDV</sequence>
<feature type="compositionally biased region" description="Basic and acidic residues" evidence="5">
    <location>
        <begin position="1208"/>
        <end position="1236"/>
    </location>
</feature>
<dbReference type="GO" id="GO:0045216">
    <property type="term" value="P:cell-cell junction organization"/>
    <property type="evidence" value="ECO:0007669"/>
    <property type="project" value="InterPro"/>
</dbReference>
<dbReference type="SUPFAM" id="SSF144232">
    <property type="entry name" value="HIT/MYND zinc finger-like"/>
    <property type="match status" value="1"/>
</dbReference>
<feature type="compositionally biased region" description="Basic and acidic residues" evidence="5">
    <location>
        <begin position="513"/>
        <end position="531"/>
    </location>
</feature>
<feature type="compositionally biased region" description="Basic and acidic residues" evidence="5">
    <location>
        <begin position="410"/>
        <end position="420"/>
    </location>
</feature>
<evidence type="ECO:0000313" key="7">
    <source>
        <dbReference type="Proteomes" id="UP000095284"/>
    </source>
</evidence>
<feature type="region of interest" description="Disordered" evidence="5">
    <location>
        <begin position="971"/>
        <end position="1029"/>
    </location>
</feature>
<feature type="region of interest" description="Disordered" evidence="5">
    <location>
        <begin position="917"/>
        <end position="949"/>
    </location>
</feature>
<dbReference type="eggNOG" id="ENOG502QUPQ">
    <property type="taxonomic scope" value="Eukaryota"/>
</dbReference>
<dbReference type="Proteomes" id="UP000095284">
    <property type="component" value="Unplaced"/>
</dbReference>
<feature type="region of interest" description="Disordered" evidence="5">
    <location>
        <begin position="599"/>
        <end position="630"/>
    </location>
</feature>
<feature type="compositionally biased region" description="Low complexity" evidence="5">
    <location>
        <begin position="90"/>
        <end position="110"/>
    </location>
</feature>
<dbReference type="Pfam" id="PF26649">
    <property type="entry name" value="Ajm-1"/>
    <property type="match status" value="1"/>
</dbReference>
<feature type="region of interest" description="Disordered" evidence="5">
    <location>
        <begin position="646"/>
        <end position="667"/>
    </location>
</feature>
<dbReference type="GO" id="GO:0008270">
    <property type="term" value="F:zinc ion binding"/>
    <property type="evidence" value="ECO:0007669"/>
    <property type="project" value="UniProtKB-KW"/>
</dbReference>
<feature type="region of interest" description="Disordered" evidence="5">
    <location>
        <begin position="816"/>
        <end position="841"/>
    </location>
</feature>
<feature type="region of interest" description="Disordered" evidence="5">
    <location>
        <begin position="1452"/>
        <end position="1493"/>
    </location>
</feature>
<reference evidence="8" key="1">
    <citation type="submission" date="2016-11" db="UniProtKB">
        <authorList>
            <consortium name="WormBaseParasite"/>
        </authorList>
    </citation>
    <scope>IDENTIFICATION</scope>
</reference>
<feature type="region of interest" description="Disordered" evidence="5">
    <location>
        <begin position="1051"/>
        <end position="1106"/>
    </location>
</feature>
<dbReference type="PANTHER" id="PTHR21517">
    <property type="entry name" value="APICAL JUNCTION COMPONENT 1 HOMOLOG"/>
    <property type="match status" value="1"/>
</dbReference>
<feature type="region of interest" description="Disordered" evidence="5">
    <location>
        <begin position="484"/>
        <end position="531"/>
    </location>
</feature>
<protein>
    <submittedName>
        <fullName evidence="8">MYND-type domain-containing protein</fullName>
    </submittedName>
</protein>
<evidence type="ECO:0000256" key="1">
    <source>
        <dbReference type="ARBA" id="ARBA00022723"/>
    </source>
</evidence>
<keyword evidence="1" id="KW-0479">Metal-binding</keyword>
<feature type="compositionally biased region" description="Polar residues" evidence="5">
    <location>
        <begin position="200"/>
        <end position="210"/>
    </location>
</feature>
<dbReference type="WBParaSite" id="BXY_0323700.1">
    <property type="protein sequence ID" value="BXY_0323700.1"/>
    <property type="gene ID" value="BXY_0323700"/>
</dbReference>
<organism evidence="7 8">
    <name type="scientific">Bursaphelenchus xylophilus</name>
    <name type="common">Pinewood nematode worm</name>
    <name type="synonym">Aphelenchoides xylophilus</name>
    <dbReference type="NCBI Taxonomy" id="6326"/>
    <lineage>
        <taxon>Eukaryota</taxon>
        <taxon>Metazoa</taxon>
        <taxon>Ecdysozoa</taxon>
        <taxon>Nematoda</taxon>
        <taxon>Chromadorea</taxon>
        <taxon>Rhabditida</taxon>
        <taxon>Tylenchina</taxon>
        <taxon>Tylenchomorpha</taxon>
        <taxon>Aphelenchoidea</taxon>
        <taxon>Aphelenchoididae</taxon>
        <taxon>Bursaphelenchus</taxon>
    </lineage>
</organism>
<feature type="domain" description="MYND-type" evidence="6">
    <location>
        <begin position="1686"/>
        <end position="1729"/>
    </location>
</feature>
<evidence type="ECO:0000256" key="3">
    <source>
        <dbReference type="ARBA" id="ARBA00022833"/>
    </source>
</evidence>
<dbReference type="PROSITE" id="PS50865">
    <property type="entry name" value="ZF_MYND_2"/>
    <property type="match status" value="1"/>
</dbReference>